<evidence type="ECO:0000313" key="10">
    <source>
        <dbReference type="EMBL" id="AEP11741.1"/>
    </source>
</evidence>
<dbReference type="PIRSF" id="PIRSF000505">
    <property type="entry name" value="EPSPS"/>
    <property type="match status" value="1"/>
</dbReference>
<comment type="subcellular location">
    <subcellularLocation>
        <location evidence="8">Cytoplasm</location>
    </subcellularLocation>
</comment>
<dbReference type="Proteomes" id="UP000006791">
    <property type="component" value="Chromosome 1"/>
</dbReference>
<comment type="function">
    <text evidence="8">Catalyzes the transfer of the enolpyruvyl moiety of phosphoenolpyruvate (PEP) to the 5-hydroxyl of shikimate-3-phosphate (S3P) to produce enolpyruvyl shikimate-3-phosphate and inorganic phosphate.</text>
</comment>
<dbReference type="EC" id="2.5.1.19" evidence="8"/>
<evidence type="ECO:0000256" key="6">
    <source>
        <dbReference type="ARBA" id="ARBA00023141"/>
    </source>
</evidence>
<feature type="binding site" evidence="8">
    <location>
        <position position="30"/>
    </location>
    <ligand>
        <name>3-phosphoshikimate</name>
        <dbReference type="ChEBI" id="CHEBI:145989"/>
    </ligand>
</feature>
<dbReference type="KEGG" id="ctm:Cabther_A0985"/>
<dbReference type="PROSITE" id="PS00885">
    <property type="entry name" value="EPSP_SYNTHASE_2"/>
    <property type="match status" value="1"/>
</dbReference>
<dbReference type="InterPro" id="IPR036968">
    <property type="entry name" value="Enolpyruvate_Tfrase_sf"/>
</dbReference>
<feature type="binding site" evidence="8">
    <location>
        <position position="175"/>
    </location>
    <ligand>
        <name>3-phosphoshikimate</name>
        <dbReference type="ChEBI" id="CHEBI:145989"/>
    </ligand>
</feature>
<protein>
    <recommendedName>
        <fullName evidence="8">3-phosphoshikimate 1-carboxyvinyltransferase</fullName>
        <ecNumber evidence="8">2.5.1.19</ecNumber>
    </recommendedName>
    <alternativeName>
        <fullName evidence="8">5-enolpyruvylshikimate-3-phosphate synthase</fullName>
        <shortName evidence="8">EPSP synthase</shortName>
        <shortName evidence="8">EPSPS</shortName>
    </alternativeName>
</protein>
<organism evidence="10 11">
    <name type="scientific">Chloracidobacterium thermophilum (strain B)</name>
    <dbReference type="NCBI Taxonomy" id="981222"/>
    <lineage>
        <taxon>Bacteria</taxon>
        <taxon>Pseudomonadati</taxon>
        <taxon>Acidobacteriota</taxon>
        <taxon>Terriglobia</taxon>
        <taxon>Terriglobales</taxon>
        <taxon>Acidobacteriaceae</taxon>
        <taxon>Chloracidobacterium</taxon>
    </lineage>
</organism>
<feature type="binding site" evidence="8">
    <location>
        <position position="173"/>
    </location>
    <ligand>
        <name>3-phosphoshikimate</name>
        <dbReference type="ChEBI" id="CHEBI:145989"/>
    </ligand>
</feature>
<sequence>MTMAAESGIARRLEPVRRLRGKVSLPGDKSISHRMAMLAAIAEGETFIEGYSESADCGATLDCLRRLGVRLQATDSGVHIRGAGKTGLQPSPVMLDAANSGTTIRVLAGILAGQPFETSITGDASLRRRPMRRIIEPLRQMGASVSATDDNLAPLTIRGGALRGITYEPPVASAQVKSCLLLAGLFAEGETTVLEPVPTRDHTERLLRAFGVSVTCRGAARTVSGHSRLQSPGRLRAPGDFSAAAFWLAAGLMVESAELVLEDVGLNPTRTGLLTVLREAGCAIEVVNERLVGGEPIGDLQVNASTLRPSRPLRLAGALTANAIDEVPILAVLGAAFHGAEVSDAGELRVKESDRLALIVRNLRAMGVEVEERADGLTVPGGQRFRGASIETAGDHRIAMAFAVAALVADGPTTLDDAGCVGVSFPNFFTVLEQLRGQGPG</sequence>
<dbReference type="STRING" id="981222.Cabther_A0985"/>
<feature type="binding site" evidence="8">
    <location>
        <position position="355"/>
    </location>
    <ligand>
        <name>phosphoenolpyruvate</name>
        <dbReference type="ChEBI" id="CHEBI:58702"/>
    </ligand>
</feature>
<evidence type="ECO:0000256" key="3">
    <source>
        <dbReference type="ARBA" id="ARBA00022490"/>
    </source>
</evidence>
<dbReference type="InterPro" id="IPR001986">
    <property type="entry name" value="Enolpyruvate_Tfrase_dom"/>
</dbReference>
<keyword evidence="5 8" id="KW-0808">Transferase</keyword>
<dbReference type="InterPro" id="IPR013792">
    <property type="entry name" value="RNA3'P_cycl/enolpyr_Trfase_a/b"/>
</dbReference>
<evidence type="ECO:0000256" key="4">
    <source>
        <dbReference type="ARBA" id="ARBA00022605"/>
    </source>
</evidence>
<dbReference type="Pfam" id="PF00275">
    <property type="entry name" value="EPSP_synthase"/>
    <property type="match status" value="1"/>
</dbReference>
<dbReference type="FunFam" id="3.65.10.10:FF:000005">
    <property type="entry name" value="3-phosphoshikimate 1-carboxyvinyltransferase"/>
    <property type="match status" value="1"/>
</dbReference>
<evidence type="ECO:0000256" key="7">
    <source>
        <dbReference type="ARBA" id="ARBA00044633"/>
    </source>
</evidence>
<accession>G2LFU7</accession>
<dbReference type="PROSITE" id="PS00104">
    <property type="entry name" value="EPSP_SYNTHASE_1"/>
    <property type="match status" value="1"/>
</dbReference>
<comment type="subunit">
    <text evidence="8">Monomer.</text>
</comment>
<feature type="binding site" evidence="8">
    <location>
        <position position="29"/>
    </location>
    <ligand>
        <name>phosphoenolpyruvate</name>
        <dbReference type="ChEBI" id="CHEBI:58702"/>
    </ligand>
</feature>
<dbReference type="InterPro" id="IPR023193">
    <property type="entry name" value="EPSP_synthase_CS"/>
</dbReference>
<dbReference type="HAMAP" id="MF_00210">
    <property type="entry name" value="EPSP_synth"/>
    <property type="match status" value="1"/>
</dbReference>
<feature type="binding site" evidence="8">
    <location>
        <position position="325"/>
    </location>
    <ligand>
        <name>3-phosphoshikimate</name>
        <dbReference type="ChEBI" id="CHEBI:145989"/>
    </ligand>
</feature>
<dbReference type="PANTHER" id="PTHR21090">
    <property type="entry name" value="AROM/DEHYDROQUINATE SYNTHASE"/>
    <property type="match status" value="1"/>
</dbReference>
<feature type="binding site" evidence="8">
    <location>
        <position position="101"/>
    </location>
    <ligand>
        <name>phosphoenolpyruvate</name>
        <dbReference type="ChEBI" id="CHEBI:58702"/>
    </ligand>
</feature>
<dbReference type="Gene3D" id="3.65.10.10">
    <property type="entry name" value="Enolpyruvate transferase domain"/>
    <property type="match status" value="2"/>
</dbReference>
<gene>
    <name evidence="8" type="primary">aroA</name>
    <name evidence="10" type="ordered locus">Cabther_A0985</name>
</gene>
<comment type="catalytic activity">
    <reaction evidence="7">
        <text>3-phosphoshikimate + phosphoenolpyruvate = 5-O-(1-carboxyvinyl)-3-phosphoshikimate + phosphate</text>
        <dbReference type="Rhea" id="RHEA:21256"/>
        <dbReference type="ChEBI" id="CHEBI:43474"/>
        <dbReference type="ChEBI" id="CHEBI:57701"/>
        <dbReference type="ChEBI" id="CHEBI:58702"/>
        <dbReference type="ChEBI" id="CHEBI:145989"/>
        <dbReference type="EC" id="2.5.1.19"/>
    </reaction>
    <physiologicalReaction direction="left-to-right" evidence="7">
        <dbReference type="Rhea" id="RHEA:21257"/>
    </physiologicalReaction>
</comment>
<feature type="binding site" evidence="8">
    <location>
        <position position="29"/>
    </location>
    <ligand>
        <name>3-phosphoshikimate</name>
        <dbReference type="ChEBI" id="CHEBI:145989"/>
    </ligand>
</feature>
<dbReference type="GO" id="GO:0009073">
    <property type="term" value="P:aromatic amino acid family biosynthetic process"/>
    <property type="evidence" value="ECO:0007669"/>
    <property type="project" value="UniProtKB-KW"/>
</dbReference>
<feature type="domain" description="Enolpyruvate transferase" evidence="9">
    <location>
        <begin position="14"/>
        <end position="432"/>
    </location>
</feature>
<feature type="binding site" evidence="8">
    <location>
        <position position="351"/>
    </location>
    <ligand>
        <name>3-phosphoshikimate</name>
        <dbReference type="ChEBI" id="CHEBI:145989"/>
    </ligand>
</feature>
<comment type="similarity">
    <text evidence="2 8">Belongs to the EPSP synthase family.</text>
</comment>
<evidence type="ECO:0000313" key="11">
    <source>
        <dbReference type="Proteomes" id="UP000006791"/>
    </source>
</evidence>
<dbReference type="CDD" id="cd01556">
    <property type="entry name" value="EPSP_synthase"/>
    <property type="match status" value="1"/>
</dbReference>
<dbReference type="HOGENOM" id="CLU_024321_0_1_0"/>
<feature type="binding site" evidence="8">
    <location>
        <position position="129"/>
    </location>
    <ligand>
        <name>phosphoenolpyruvate</name>
        <dbReference type="ChEBI" id="CHEBI:58702"/>
    </ligand>
</feature>
<comment type="caution">
    <text evidence="8">Lacks conserved residue(s) required for the propagation of feature annotation.</text>
</comment>
<keyword evidence="4 8" id="KW-0028">Amino-acid biosynthesis</keyword>
<dbReference type="AlphaFoldDB" id="G2LFU7"/>
<feature type="binding site" evidence="8">
    <location>
        <position position="34"/>
    </location>
    <ligand>
        <name>3-phosphoshikimate</name>
        <dbReference type="ChEBI" id="CHEBI:145989"/>
    </ligand>
</feature>
<dbReference type="GO" id="GO:0009423">
    <property type="term" value="P:chorismate biosynthetic process"/>
    <property type="evidence" value="ECO:0007669"/>
    <property type="project" value="UniProtKB-UniRule"/>
</dbReference>
<dbReference type="NCBIfam" id="TIGR01356">
    <property type="entry name" value="aroA"/>
    <property type="match status" value="1"/>
</dbReference>
<proteinExistence type="inferred from homology"/>
<dbReference type="UniPathway" id="UPA00053">
    <property type="reaction ID" value="UER00089"/>
</dbReference>
<dbReference type="GO" id="GO:0008652">
    <property type="term" value="P:amino acid biosynthetic process"/>
    <property type="evidence" value="ECO:0007669"/>
    <property type="project" value="UniProtKB-KW"/>
</dbReference>
<dbReference type="SUPFAM" id="SSF55205">
    <property type="entry name" value="EPT/RTPC-like"/>
    <property type="match status" value="1"/>
</dbReference>
<evidence type="ECO:0000259" key="9">
    <source>
        <dbReference type="Pfam" id="PF00275"/>
    </source>
</evidence>
<dbReference type="EMBL" id="CP002514">
    <property type="protein sequence ID" value="AEP11741.1"/>
    <property type="molecule type" value="Genomic_DNA"/>
</dbReference>
<keyword evidence="6 8" id="KW-0057">Aromatic amino acid biosynthesis</keyword>
<feature type="binding site" evidence="8">
    <location>
        <position position="397"/>
    </location>
    <ligand>
        <name>phosphoenolpyruvate</name>
        <dbReference type="ChEBI" id="CHEBI:58702"/>
    </ligand>
</feature>
<keyword evidence="3 8" id="KW-0963">Cytoplasm</keyword>
<dbReference type="InterPro" id="IPR006264">
    <property type="entry name" value="EPSP_synthase"/>
</dbReference>
<reference evidence="10 11" key="1">
    <citation type="journal article" date="2012" name="Environ. Microbiol.">
        <title>Complete genome of Candidatus Chloracidobacterium thermophilum, a chlorophyll-based photoheterotroph belonging to the phylum Acidobacteria.</title>
        <authorList>
            <person name="Garcia Costas A.M."/>
            <person name="Liu Z."/>
            <person name="Tomsho L.P."/>
            <person name="Schuster S.C."/>
            <person name="Ward D.M."/>
            <person name="Bryant D.A."/>
        </authorList>
    </citation>
    <scope>NUCLEOTIDE SEQUENCE [LARGE SCALE GENOMIC DNA]</scope>
    <source>
        <strain evidence="10 11">B</strain>
    </source>
</reference>
<dbReference type="GO" id="GO:0005737">
    <property type="term" value="C:cytoplasm"/>
    <property type="evidence" value="ECO:0007669"/>
    <property type="project" value="UniProtKB-SubCell"/>
</dbReference>
<dbReference type="PANTHER" id="PTHR21090:SF5">
    <property type="entry name" value="PENTAFUNCTIONAL AROM POLYPEPTIDE"/>
    <property type="match status" value="1"/>
</dbReference>
<name>G2LFU7_CHLTF</name>
<evidence type="ECO:0000256" key="8">
    <source>
        <dbReference type="HAMAP-Rule" id="MF_00210"/>
    </source>
</evidence>
<keyword evidence="11" id="KW-1185">Reference proteome</keyword>
<comment type="pathway">
    <text evidence="1 8">Metabolic intermediate biosynthesis; chorismate biosynthesis; chorismate from D-erythrose 4-phosphate and phosphoenolpyruvate: step 6/7.</text>
</comment>
<evidence type="ECO:0000256" key="1">
    <source>
        <dbReference type="ARBA" id="ARBA00004811"/>
    </source>
</evidence>
<feature type="active site" description="Proton acceptor" evidence="8">
    <location>
        <position position="325"/>
    </location>
</feature>
<evidence type="ECO:0000256" key="5">
    <source>
        <dbReference type="ARBA" id="ARBA00022679"/>
    </source>
</evidence>
<evidence type="ECO:0000256" key="2">
    <source>
        <dbReference type="ARBA" id="ARBA00009948"/>
    </source>
</evidence>
<dbReference type="GO" id="GO:0003866">
    <property type="term" value="F:3-phosphoshikimate 1-carboxyvinyltransferase activity"/>
    <property type="evidence" value="ECO:0007669"/>
    <property type="project" value="UniProtKB-UniRule"/>
</dbReference>
<feature type="binding site" evidence="8">
    <location>
        <position position="175"/>
    </location>
    <ligand>
        <name>phosphoenolpyruvate</name>
        <dbReference type="ChEBI" id="CHEBI:58702"/>
    </ligand>
</feature>